<protein>
    <submittedName>
        <fullName evidence="3">Formate dehydrogenase family accessory protein FdhD</fullName>
    </submittedName>
</protein>
<dbReference type="RefSeq" id="WP_179979557.1">
    <property type="nucleotide sequence ID" value="NZ_LT608333.1"/>
</dbReference>
<evidence type="ECO:0000256" key="2">
    <source>
        <dbReference type="ARBA" id="ARBA00023150"/>
    </source>
</evidence>
<dbReference type="GO" id="GO:0016783">
    <property type="term" value="F:sulfurtransferase activity"/>
    <property type="evidence" value="ECO:0007669"/>
    <property type="project" value="InterPro"/>
</dbReference>
<accession>A0A212L0B0</accession>
<dbReference type="PIRSF" id="PIRSF015626">
    <property type="entry name" value="FdhD"/>
    <property type="match status" value="1"/>
</dbReference>
<organism evidence="3">
    <name type="scientific">uncultured Desulfovibrio sp</name>
    <dbReference type="NCBI Taxonomy" id="167968"/>
    <lineage>
        <taxon>Bacteria</taxon>
        <taxon>Pseudomonadati</taxon>
        <taxon>Thermodesulfobacteriota</taxon>
        <taxon>Desulfovibrionia</taxon>
        <taxon>Desulfovibrionales</taxon>
        <taxon>Desulfovibrionaceae</taxon>
        <taxon>Desulfovibrio</taxon>
        <taxon>environmental samples</taxon>
    </lineage>
</organism>
<dbReference type="InterPro" id="IPR016193">
    <property type="entry name" value="Cytidine_deaminase-like"/>
</dbReference>
<evidence type="ECO:0000313" key="3">
    <source>
        <dbReference type="EMBL" id="SCM70985.1"/>
    </source>
</evidence>
<name>A0A212L0B0_9BACT</name>
<keyword evidence="1" id="KW-0963">Cytoplasm</keyword>
<dbReference type="EMBL" id="FMJC01000001">
    <property type="protein sequence ID" value="SCM70985.1"/>
    <property type="molecule type" value="Genomic_DNA"/>
</dbReference>
<reference evidence="3" key="1">
    <citation type="submission" date="2016-08" db="EMBL/GenBank/DDBJ databases">
        <authorList>
            <person name="Seilhamer J.J."/>
        </authorList>
    </citation>
    <scope>NUCLEOTIDE SEQUENCE</scope>
    <source>
        <strain evidence="3">86-1</strain>
    </source>
</reference>
<dbReference type="PANTHER" id="PTHR30592">
    <property type="entry name" value="FORMATE DEHYDROGENASE"/>
    <property type="match status" value="1"/>
</dbReference>
<evidence type="ECO:0000256" key="1">
    <source>
        <dbReference type="ARBA" id="ARBA00022490"/>
    </source>
</evidence>
<dbReference type="PANTHER" id="PTHR30592:SF1">
    <property type="entry name" value="SULFUR CARRIER PROTEIN FDHD"/>
    <property type="match status" value="1"/>
</dbReference>
<sequence length="247" mass="26504">MPNPRGGTTTMKQPIAPSISVDRIITRIGPLGRREVVDVLLREERYELVCNGIAVAEMHCMPSLLRELAVGRLRTLGLLHEISALQSLDIDEKNCVIEVSVAACPTPAAEASGDVRLAPAQVHALQQAFNERCDLFRATGAAHSCALATPDSLLLFCEDIARHNALDKVIGAMLLQGLDPNGKILIFSGRLASDMLSKVVACGVKLLIAPGAPSLTSVNMAEVCGITLLGFVRRDNINIYTCPQRIC</sequence>
<dbReference type="SUPFAM" id="SSF53927">
    <property type="entry name" value="Cytidine deaminase-like"/>
    <property type="match status" value="1"/>
</dbReference>
<dbReference type="Gene3D" id="3.40.140.10">
    <property type="entry name" value="Cytidine Deaminase, domain 2"/>
    <property type="match status" value="1"/>
</dbReference>
<gene>
    <name evidence="3" type="ORF">KL86DES1_10762</name>
</gene>
<dbReference type="Pfam" id="PF02634">
    <property type="entry name" value="FdhD-NarQ"/>
    <property type="match status" value="1"/>
</dbReference>
<dbReference type="AlphaFoldDB" id="A0A212L0B0"/>
<keyword evidence="2" id="KW-0501">Molybdenum cofactor biosynthesis</keyword>
<dbReference type="GO" id="GO:0006777">
    <property type="term" value="P:Mo-molybdopterin cofactor biosynthetic process"/>
    <property type="evidence" value="ECO:0007669"/>
    <property type="project" value="UniProtKB-KW"/>
</dbReference>
<proteinExistence type="predicted"/>
<dbReference type="InterPro" id="IPR003786">
    <property type="entry name" value="FdhD"/>
</dbReference>